<accession>U9UL59</accession>
<name>U9UL59_RHIID</name>
<keyword evidence="3" id="KW-1185">Reference proteome</keyword>
<reference evidence="2 3" key="3">
    <citation type="journal article" date="2018" name="New Phytol.">
        <title>High intraspecific genome diversity in the model arbuscular mycorrhizal symbiont Rhizophagus irregularis.</title>
        <authorList>
            <person name="Chen E.C.H."/>
            <person name="Morin E."/>
            <person name="Beaudet D."/>
            <person name="Noel J."/>
            <person name="Yildirir G."/>
            <person name="Ndikumana S."/>
            <person name="Charron P."/>
            <person name="St-Onge C."/>
            <person name="Giorgi J."/>
            <person name="Kruger M."/>
            <person name="Marton T."/>
            <person name="Ropars J."/>
            <person name="Grigoriev I.V."/>
            <person name="Hainaut M."/>
            <person name="Henrissat B."/>
            <person name="Roux C."/>
            <person name="Martin F."/>
            <person name="Corradi N."/>
        </authorList>
    </citation>
    <scope>NUCLEOTIDE SEQUENCE [LARGE SCALE GENOMIC DNA]</scope>
    <source>
        <strain evidence="3">DAOM 181602 / DAOM 197198 / MUCL 43194</strain>
        <strain evidence="2">DAOM 197198</strain>
    </source>
</reference>
<dbReference type="AlphaFoldDB" id="U9UL59"/>
<reference evidence="1" key="2">
    <citation type="submission" date="2013-07" db="EMBL/GenBank/DDBJ databases">
        <title>The genome of an arbuscular mycorrhizal fungus provides insights into the evolution of the oldest plant symbiosis.</title>
        <authorList>
            <consortium name="DOE Joint Genome Institute"/>
            <person name="Tisserant E."/>
            <person name="Malbreil M."/>
            <person name="Kuo A."/>
            <person name="Kohler A."/>
            <person name="Symeonidi A."/>
            <person name="Balestrini R."/>
            <person name="Charron P."/>
            <person name="Duensing N."/>
            <person name="Frei-dit-Frey N."/>
            <person name="Gianinazzi-Pearson V."/>
            <person name="Gilbert B."/>
            <person name="Handa Y."/>
            <person name="Hijri M."/>
            <person name="Kaul R."/>
            <person name="Kawaguchi M."/>
            <person name="Krajinski F."/>
            <person name="Lammers P."/>
            <person name="Lapierre D."/>
            <person name="Masclaux F.G."/>
            <person name="Murat C."/>
            <person name="Morin E."/>
            <person name="Ndikumana S."/>
            <person name="Pagni M."/>
            <person name="Petitpierre D."/>
            <person name="Requena N."/>
            <person name="Rosikiewicz P."/>
            <person name="Riley R."/>
            <person name="Saito K."/>
            <person name="San Clemente H."/>
            <person name="Shapiro H."/>
            <person name="van Tuinen D."/>
            <person name="Becard G."/>
            <person name="Bonfante P."/>
            <person name="Paszkowski U."/>
            <person name="Shachar-Hill Y."/>
            <person name="Young J.P."/>
            <person name="Sanders I.R."/>
            <person name="Henrissat B."/>
            <person name="Rensing S.A."/>
            <person name="Grigoriev I.V."/>
            <person name="Corradi N."/>
            <person name="Roux C."/>
            <person name="Martin F."/>
        </authorList>
    </citation>
    <scope>NUCLEOTIDE SEQUENCE</scope>
    <source>
        <strain evidence="1">DAOM 197198</strain>
    </source>
</reference>
<gene>
    <name evidence="2" type="ORF">GLOIN_2v1841505</name>
    <name evidence="1" type="ORF">GLOINDRAFT_19710</name>
</gene>
<dbReference type="Proteomes" id="UP000018888">
    <property type="component" value="Unassembled WGS sequence"/>
</dbReference>
<evidence type="ECO:0000313" key="2">
    <source>
        <dbReference type="EMBL" id="POG70745.1"/>
    </source>
</evidence>
<dbReference type="SUPFAM" id="SSF49899">
    <property type="entry name" value="Concanavalin A-like lectins/glucanases"/>
    <property type="match status" value="1"/>
</dbReference>
<protein>
    <submittedName>
        <fullName evidence="1">Uncharacterized protein</fullName>
    </submittedName>
</protein>
<evidence type="ECO:0000313" key="1">
    <source>
        <dbReference type="EMBL" id="ESA19313.1"/>
    </source>
</evidence>
<dbReference type="EMBL" id="AUPC02000116">
    <property type="protein sequence ID" value="POG70745.1"/>
    <property type="molecule type" value="Genomic_DNA"/>
</dbReference>
<evidence type="ECO:0000313" key="3">
    <source>
        <dbReference type="Proteomes" id="UP000018888"/>
    </source>
</evidence>
<sequence length="112" mass="12834">MYIDIIQNQLIPVEIIPIYFNYTACGSKLIIEDNGKVIHARNDLDLLHSVRAKMKLENNYIFEWDVIIERDCSWSWVGVCASENFNYEIPAGKQSSGWVLGSMVIVVVLELI</sequence>
<proteinExistence type="predicted"/>
<dbReference type="EMBL" id="KI278352">
    <property type="protein sequence ID" value="ESA19313.1"/>
    <property type="molecule type" value="Genomic_DNA"/>
</dbReference>
<dbReference type="InterPro" id="IPR013320">
    <property type="entry name" value="ConA-like_dom_sf"/>
</dbReference>
<reference evidence="2 3" key="1">
    <citation type="journal article" date="2013" name="Proc. Natl. Acad. Sci. U.S.A.">
        <title>Genome of an arbuscular mycorrhizal fungus provides insight into the oldest plant symbiosis.</title>
        <authorList>
            <person name="Tisserant E."/>
            <person name="Malbreil M."/>
            <person name="Kuo A."/>
            <person name="Kohler A."/>
            <person name="Symeonidi A."/>
            <person name="Balestrini R."/>
            <person name="Charron P."/>
            <person name="Duensing N."/>
            <person name="Frei Dit Frey N."/>
            <person name="Gianinazzi-Pearson V."/>
            <person name="Gilbert L.B."/>
            <person name="Handa Y."/>
            <person name="Herr J.R."/>
            <person name="Hijri M."/>
            <person name="Koul R."/>
            <person name="Kawaguchi M."/>
            <person name="Krajinski F."/>
            <person name="Lammers P.J."/>
            <person name="Masclaux F.G."/>
            <person name="Murat C."/>
            <person name="Morin E."/>
            <person name="Ndikumana S."/>
            <person name="Pagni M."/>
            <person name="Petitpierre D."/>
            <person name="Requena N."/>
            <person name="Rosikiewicz P."/>
            <person name="Riley R."/>
            <person name="Saito K."/>
            <person name="San Clemente H."/>
            <person name="Shapiro H."/>
            <person name="van Tuinen D."/>
            <person name="Becard G."/>
            <person name="Bonfante P."/>
            <person name="Paszkowski U."/>
            <person name="Shachar-Hill Y.Y."/>
            <person name="Tuskan G.A."/>
            <person name="Young P.W."/>
            <person name="Sanders I.R."/>
            <person name="Henrissat B."/>
            <person name="Rensing S.A."/>
            <person name="Grigoriev I.V."/>
            <person name="Corradi N."/>
            <person name="Roux C."/>
            <person name="Martin F."/>
        </authorList>
    </citation>
    <scope>NUCLEOTIDE SEQUENCE [LARGE SCALE GENOMIC DNA]</scope>
    <source>
        <strain evidence="3">DAOM 181602 / DAOM 197198 / MUCL 43194</strain>
        <strain evidence="2">DAOM 197198</strain>
    </source>
</reference>
<organism evidence="1">
    <name type="scientific">Rhizophagus irregularis (strain DAOM 181602 / DAOM 197198 / MUCL 43194)</name>
    <name type="common">Arbuscular mycorrhizal fungus</name>
    <name type="synonym">Glomus intraradices</name>
    <dbReference type="NCBI Taxonomy" id="747089"/>
    <lineage>
        <taxon>Eukaryota</taxon>
        <taxon>Fungi</taxon>
        <taxon>Fungi incertae sedis</taxon>
        <taxon>Mucoromycota</taxon>
        <taxon>Glomeromycotina</taxon>
        <taxon>Glomeromycetes</taxon>
        <taxon>Glomerales</taxon>
        <taxon>Glomeraceae</taxon>
        <taxon>Rhizophagus</taxon>
    </lineage>
</organism>
<dbReference type="HOGENOM" id="CLU_2147153_0_0_1"/>